<protein>
    <submittedName>
        <fullName evidence="1">FA complementation group G</fullName>
    </submittedName>
</protein>
<dbReference type="Pfam" id="PF13176">
    <property type="entry name" value="TPR_7"/>
    <property type="match status" value="1"/>
</dbReference>
<dbReference type="Pfam" id="PF13181">
    <property type="entry name" value="TPR_8"/>
    <property type="match status" value="1"/>
</dbReference>
<dbReference type="PANTHER" id="PTHR15254:SF2">
    <property type="entry name" value="FANCONI ANEMIA GROUP G PROTEIN"/>
    <property type="match status" value="1"/>
</dbReference>
<sequence>MSRVSAPCLLDRWTEENNAIVDKWKQHRDRGDAVTREQGLTLLKCCYVESHKLLQKIQGVLAVPAHVQLELTVVYNCCLFSFSQTQLTEAEHLLTHSLERGMKHVHTHTGRKHTHLSLPSSPISLTSLPILCAALGAVGCDRPPPNPPVFWCMVLKSLGSTPSLRSCALHLLCLSWALWLSTCRLGHIQELQEELQSLSEGLGAVEVAVERSAVRPAVLVHPRDLKDLLLICTVIAQGAELLCEGRCSEALTVLQRDPSPLAPRELLAQIHTLIGLCLSRTGRPHSAMQCYRKALETDVRCVCALHQSILVYRQLGNTQAEIQALRLLHSVLMMPPATQPAVAPPIICPASLLPGQSLSSLLIVPSPLSVLHSLAQKCVLHGSVSEGVEHYLDLLAALQSDHQLSQGFSEAPSLPRLPELYLEAGSSLLTAQRPTDCLALCDEVISTTLELLPERLLLEEPMEASVPGSPDKLGLGQDRLGVVLWSGAAYLLQGHCYSHLKDWKQAVTHYTRCINLLMKVSVKQKGEYSAWPLEHMSIDVVCLLICVSGGCLDVCWCCVAGCVKLELGVRTLQRLKGMALAGRGISFTHRDQKRESLRDLQLSLQAAPGCASAGLWLTEVLWRLGRRQEAAAFWEKTQSSSTAPSLEGVPLYLLDPQTGPSLDLTDLQRRVEEFVNAQHS</sequence>
<dbReference type="InterPro" id="IPR011990">
    <property type="entry name" value="TPR-like_helical_dom_sf"/>
</dbReference>
<dbReference type="InterPro" id="IPR019734">
    <property type="entry name" value="TPR_rpt"/>
</dbReference>
<evidence type="ECO:0000313" key="2">
    <source>
        <dbReference type="Proteomes" id="UP000694395"/>
    </source>
</evidence>
<reference evidence="1" key="1">
    <citation type="submission" date="2020-07" db="EMBL/GenBank/DDBJ databases">
        <title>A long reads based de novo assembly of the rainbow trout Arlee double haploid line genome.</title>
        <authorList>
            <person name="Gao G."/>
            <person name="Palti Y."/>
        </authorList>
    </citation>
    <scope>NUCLEOTIDE SEQUENCE [LARGE SCALE GENOMIC DNA]</scope>
</reference>
<dbReference type="GO" id="GO:0043240">
    <property type="term" value="C:Fanconi anaemia nuclear complex"/>
    <property type="evidence" value="ECO:0007669"/>
    <property type="project" value="InterPro"/>
</dbReference>
<dbReference type="PANTHER" id="PTHR15254">
    <property type="entry name" value="FANCONI ANEMIA GROUP G PROTEIN FAMILY MEMBER"/>
    <property type="match status" value="1"/>
</dbReference>
<evidence type="ECO:0000313" key="1">
    <source>
        <dbReference type="Ensembl" id="ENSOMYP00000033090.2"/>
    </source>
</evidence>
<reference evidence="1" key="3">
    <citation type="submission" date="2025-09" db="UniProtKB">
        <authorList>
            <consortium name="Ensembl"/>
        </authorList>
    </citation>
    <scope>IDENTIFICATION</scope>
</reference>
<dbReference type="GeneTree" id="ENSGT00390000007195"/>
<organism evidence="1 2">
    <name type="scientific">Oncorhynchus mykiss</name>
    <name type="common">Rainbow trout</name>
    <name type="synonym">Salmo gairdneri</name>
    <dbReference type="NCBI Taxonomy" id="8022"/>
    <lineage>
        <taxon>Eukaryota</taxon>
        <taxon>Metazoa</taxon>
        <taxon>Chordata</taxon>
        <taxon>Craniata</taxon>
        <taxon>Vertebrata</taxon>
        <taxon>Euteleostomi</taxon>
        <taxon>Actinopterygii</taxon>
        <taxon>Neopterygii</taxon>
        <taxon>Teleostei</taxon>
        <taxon>Protacanthopterygii</taxon>
        <taxon>Salmoniformes</taxon>
        <taxon>Salmonidae</taxon>
        <taxon>Salmoninae</taxon>
        <taxon>Oncorhynchus</taxon>
    </lineage>
</organism>
<proteinExistence type="predicted"/>
<dbReference type="Ensembl" id="ENSOMYT00000036096.2">
    <property type="protein sequence ID" value="ENSOMYP00000033090.2"/>
    <property type="gene ID" value="ENSOMYG00000015433.2"/>
</dbReference>
<reference evidence="1" key="2">
    <citation type="submission" date="2025-08" db="UniProtKB">
        <authorList>
            <consortium name="Ensembl"/>
        </authorList>
    </citation>
    <scope>IDENTIFICATION</scope>
</reference>
<dbReference type="Gene3D" id="1.25.40.10">
    <property type="entry name" value="Tetratricopeptide repeat domain"/>
    <property type="match status" value="1"/>
</dbReference>
<dbReference type="AlphaFoldDB" id="A0A8C7Q9U6"/>
<name>A0A8C7Q9U6_ONCMY</name>
<accession>A0A8C7Q9U6</accession>
<dbReference type="Proteomes" id="UP000694395">
    <property type="component" value="Chromosome 6"/>
</dbReference>
<dbReference type="SMART" id="SM00028">
    <property type="entry name" value="TPR"/>
    <property type="match status" value="3"/>
</dbReference>
<dbReference type="GO" id="GO:0036297">
    <property type="term" value="P:interstrand cross-link repair"/>
    <property type="evidence" value="ECO:0007669"/>
    <property type="project" value="InterPro"/>
</dbReference>
<dbReference type="SUPFAM" id="SSF48452">
    <property type="entry name" value="TPR-like"/>
    <property type="match status" value="1"/>
</dbReference>
<dbReference type="InterPro" id="IPR039684">
    <property type="entry name" value="FANCG"/>
</dbReference>
<keyword evidence="2" id="KW-1185">Reference proteome</keyword>